<dbReference type="InterPro" id="IPR001012">
    <property type="entry name" value="UBX_dom"/>
</dbReference>
<organism evidence="2 3">
    <name type="scientific">Dekkera bruxellensis</name>
    <name type="common">Brettanomyces custersii</name>
    <dbReference type="NCBI Taxonomy" id="5007"/>
    <lineage>
        <taxon>Eukaryota</taxon>
        <taxon>Fungi</taxon>
        <taxon>Dikarya</taxon>
        <taxon>Ascomycota</taxon>
        <taxon>Saccharomycotina</taxon>
        <taxon>Pichiomycetes</taxon>
        <taxon>Pichiales</taxon>
        <taxon>Pichiaceae</taxon>
        <taxon>Brettanomyces</taxon>
    </lineage>
</organism>
<dbReference type="Gene3D" id="3.10.20.90">
    <property type="entry name" value="Phosphatidylinositol 3-kinase Catalytic Subunit, Chain A, domain 1"/>
    <property type="match status" value="1"/>
</dbReference>
<dbReference type="InterPro" id="IPR036249">
    <property type="entry name" value="Thioredoxin-like_sf"/>
</dbReference>
<dbReference type="PANTHER" id="PTHR23322">
    <property type="entry name" value="FAS-ASSOCIATED PROTEIN"/>
    <property type="match status" value="1"/>
</dbReference>
<sequence>MANTDDLIPTFLEITSTEDVQVAKSYLEMSDGNLDTAVNLFFENGGADAESGHPRNTNSSQQSGENVNSTESDEDIARRLQRQMYEEGTSSNNDDVRQPIQAVHEQLVPEYGFAPPRVPPERGMFGSARRGVFNQAEEDLDGEYTEHNETSRNYDFNNDMDDDDDDREIDYGDEYEDSYEHRPFGTDSNTVVDLTGEENYNRRRESSGHLSSTQKRLARLFRPPWDIISKLDFDSAKKLARDEKKWVLINIQDVTDFRCQCLNRDFWSSNQIKDLVKRNFIFLQFQHDSPNGQLYRNLYPFEDYPHIAIIDPWTGERMKVWSANPEVHKFIDDVADFINKFSLDKNKSNVNLREQEETQKEGTTGSERAPIMLDENEDDEEENENDDADTSVKLSSKPATIPDAPLTYTQKIANIPENDVPDPSCAQEETTRIQIRSGLDGKRVVKRFALADPVSIVFQYVKFAFKDSLQGRAFTLKMQRQNLFDDLDKSISEAGLRNASILLDVTSDEEDED</sequence>
<dbReference type="InterPro" id="IPR009060">
    <property type="entry name" value="UBA-like_sf"/>
</dbReference>
<dbReference type="Pfam" id="PF14555">
    <property type="entry name" value="UBA_4"/>
    <property type="match status" value="1"/>
</dbReference>
<dbReference type="GO" id="GO:0043161">
    <property type="term" value="P:proteasome-mediated ubiquitin-dependent protein catabolic process"/>
    <property type="evidence" value="ECO:0007669"/>
    <property type="project" value="TreeGrafter"/>
</dbReference>
<dbReference type="SUPFAM" id="SSF46934">
    <property type="entry name" value="UBA-like"/>
    <property type="match status" value="1"/>
</dbReference>
<feature type="compositionally biased region" description="Acidic residues" evidence="1">
    <location>
        <begin position="374"/>
        <end position="389"/>
    </location>
</feature>
<dbReference type="GO" id="GO:0043130">
    <property type="term" value="F:ubiquitin binding"/>
    <property type="evidence" value="ECO:0007669"/>
    <property type="project" value="TreeGrafter"/>
</dbReference>
<dbReference type="InterPro" id="IPR006577">
    <property type="entry name" value="UAS"/>
</dbReference>
<dbReference type="Gene3D" id="1.10.8.10">
    <property type="entry name" value="DNA helicase RuvA subunit, C-terminal domain"/>
    <property type="match status" value="1"/>
</dbReference>
<gene>
    <name evidence="2" type="primary">UBX5</name>
    <name evidence="2" type="ORF">DEBR0S1_33386G</name>
</gene>
<dbReference type="EMBL" id="CABFWN010000001">
    <property type="protein sequence ID" value="VUG17108.1"/>
    <property type="molecule type" value="Genomic_DNA"/>
</dbReference>
<feature type="region of interest" description="Disordered" evidence="1">
    <location>
        <begin position="140"/>
        <end position="164"/>
    </location>
</feature>
<dbReference type="CDD" id="cd02958">
    <property type="entry name" value="UAS"/>
    <property type="match status" value="1"/>
</dbReference>
<feature type="compositionally biased region" description="Polar residues" evidence="1">
    <location>
        <begin position="54"/>
        <end position="70"/>
    </location>
</feature>
<accession>A0A7D9GZX4</accession>
<reference evidence="2 3" key="1">
    <citation type="submission" date="2019-07" db="EMBL/GenBank/DDBJ databases">
        <authorList>
            <person name="Friedrich A."/>
            <person name="Schacherer J."/>
        </authorList>
    </citation>
    <scope>NUCLEOTIDE SEQUENCE [LARGE SCALE GENOMIC DNA]</scope>
</reference>
<dbReference type="CDD" id="cd14346">
    <property type="entry name" value="UBA_Ubx5_like"/>
    <property type="match status" value="1"/>
</dbReference>
<dbReference type="PANTHER" id="PTHR23322:SF6">
    <property type="entry name" value="UBX DOMAIN-CONTAINING PROTEIN 7"/>
    <property type="match status" value="1"/>
</dbReference>
<dbReference type="AlphaFoldDB" id="A0A7D9GZX4"/>
<dbReference type="Pfam" id="PF13899">
    <property type="entry name" value="Thioredoxin_7"/>
    <property type="match status" value="1"/>
</dbReference>
<dbReference type="GO" id="GO:0005634">
    <property type="term" value="C:nucleus"/>
    <property type="evidence" value="ECO:0007669"/>
    <property type="project" value="TreeGrafter"/>
</dbReference>
<dbReference type="InterPro" id="IPR050730">
    <property type="entry name" value="UBX_domain-protein"/>
</dbReference>
<protein>
    <submittedName>
        <fullName evidence="2">DEBR0S1_33386g1_1</fullName>
    </submittedName>
</protein>
<dbReference type="SMART" id="SM00594">
    <property type="entry name" value="UAS"/>
    <property type="match status" value="1"/>
</dbReference>
<dbReference type="Pfam" id="PF00789">
    <property type="entry name" value="UBX"/>
    <property type="match status" value="1"/>
</dbReference>
<dbReference type="PROSITE" id="PS50033">
    <property type="entry name" value="UBX"/>
    <property type="match status" value="1"/>
</dbReference>
<feature type="region of interest" description="Disordered" evidence="1">
    <location>
        <begin position="349"/>
        <end position="400"/>
    </location>
</feature>
<dbReference type="SUPFAM" id="SSF54236">
    <property type="entry name" value="Ubiquitin-like"/>
    <property type="match status" value="1"/>
</dbReference>
<evidence type="ECO:0000256" key="1">
    <source>
        <dbReference type="SAM" id="MobiDB-lite"/>
    </source>
</evidence>
<evidence type="ECO:0000313" key="2">
    <source>
        <dbReference type="EMBL" id="VUG17108.1"/>
    </source>
</evidence>
<name>A0A7D9GZX4_DEKBR</name>
<feature type="region of interest" description="Disordered" evidence="1">
    <location>
        <begin position="45"/>
        <end position="75"/>
    </location>
</feature>
<evidence type="ECO:0000313" key="3">
    <source>
        <dbReference type="Proteomes" id="UP000478008"/>
    </source>
</evidence>
<proteinExistence type="predicted"/>
<keyword evidence="3" id="KW-1185">Reference proteome</keyword>
<dbReference type="InterPro" id="IPR029071">
    <property type="entry name" value="Ubiquitin-like_domsf"/>
</dbReference>
<dbReference type="SMART" id="SM00166">
    <property type="entry name" value="UBX"/>
    <property type="match status" value="1"/>
</dbReference>
<dbReference type="Gene3D" id="3.40.30.10">
    <property type="entry name" value="Glutaredoxin"/>
    <property type="match status" value="1"/>
</dbReference>
<dbReference type="SUPFAM" id="SSF52833">
    <property type="entry name" value="Thioredoxin-like"/>
    <property type="match status" value="1"/>
</dbReference>
<dbReference type="Proteomes" id="UP000478008">
    <property type="component" value="Unassembled WGS sequence"/>
</dbReference>
<feature type="compositionally biased region" description="Basic and acidic residues" evidence="1">
    <location>
        <begin position="349"/>
        <end position="360"/>
    </location>
</feature>